<dbReference type="AlphaFoldDB" id="A0A0U2WVL8"/>
<name>A0A0U2WVL8_9ENTE</name>
<dbReference type="CDD" id="cd04433">
    <property type="entry name" value="AFD_class_I"/>
    <property type="match status" value="1"/>
</dbReference>
<evidence type="ECO:0000313" key="3">
    <source>
        <dbReference type="Proteomes" id="UP000067523"/>
    </source>
</evidence>
<dbReference type="EMBL" id="CP013655">
    <property type="protein sequence ID" value="ALS36074.1"/>
    <property type="molecule type" value="Genomic_DNA"/>
</dbReference>
<protein>
    <recommendedName>
        <fullName evidence="1">AMP-dependent synthetase/ligase domain-containing protein</fullName>
    </recommendedName>
</protein>
<evidence type="ECO:0000259" key="1">
    <source>
        <dbReference type="Pfam" id="PF00501"/>
    </source>
</evidence>
<organism evidence="2 3">
    <name type="scientific">Enterococcus rotai</name>
    <dbReference type="NCBI Taxonomy" id="118060"/>
    <lineage>
        <taxon>Bacteria</taxon>
        <taxon>Bacillati</taxon>
        <taxon>Bacillota</taxon>
        <taxon>Bacilli</taxon>
        <taxon>Lactobacillales</taxon>
        <taxon>Enterococcaceae</taxon>
        <taxon>Enterococcus</taxon>
    </lineage>
</organism>
<dbReference type="STRING" id="118060.ATZ35_02525"/>
<dbReference type="Proteomes" id="UP000067523">
    <property type="component" value="Chromosome"/>
</dbReference>
<dbReference type="Pfam" id="PF00501">
    <property type="entry name" value="AMP-binding"/>
    <property type="match status" value="1"/>
</dbReference>
<dbReference type="PANTHER" id="PTHR45398">
    <property type="match status" value="1"/>
</dbReference>
<feature type="domain" description="AMP-dependent synthetase/ligase" evidence="1">
    <location>
        <begin position="7"/>
        <end position="345"/>
    </location>
</feature>
<dbReference type="KEGG" id="erx:ATZ35_02525"/>
<keyword evidence="3" id="KW-1185">Reference proteome</keyword>
<dbReference type="InterPro" id="IPR042099">
    <property type="entry name" value="ANL_N_sf"/>
</dbReference>
<reference evidence="3" key="1">
    <citation type="submission" date="2015-12" db="EMBL/GenBank/DDBJ databases">
        <authorList>
            <person name="Lauer A."/>
            <person name="Humrighouse B."/>
            <person name="Loparev V."/>
            <person name="Shewmaker P.L."/>
            <person name="Whitney A.M."/>
            <person name="McLaughlin R.W."/>
        </authorList>
    </citation>
    <scope>NUCLEOTIDE SEQUENCE [LARGE SCALE GENOMIC DNA]</scope>
    <source>
        <strain evidence="3">LMG 26678</strain>
    </source>
</reference>
<gene>
    <name evidence="2" type="ORF">ATZ35_02525</name>
</gene>
<dbReference type="InterPro" id="IPR000873">
    <property type="entry name" value="AMP-dep_synth/lig_dom"/>
</dbReference>
<proteinExistence type="predicted"/>
<accession>A0A0U2WVL8</accession>
<dbReference type="PANTHER" id="PTHR45398:SF1">
    <property type="entry name" value="ENZYME, PUTATIVE (JCVI)-RELATED"/>
    <property type="match status" value="1"/>
</dbReference>
<sequence>MYKYLKKNKNREPDKEIIKHGEKSITNKELLLKVNQFVNYFNNFPENGKILLISEDRFLETPLIIASIISGKTISIISNQTESSIIESIVNIYAPDLIISSRMLNYQYISLNTIYAEVSFHSNVLEYGTEINENSIPLIIFTSGSTDVPKGVQCSWKSIKFCIEEISILIGLNSEDRIGLFLPLFFDYGLYHLFFSIFKNCSIIFIDKTYIGTNLITDIIDNKISILPSTPVITQFLINRLKKSNLNSNFPLKKITNTGEELDPKAYDKLKEILPNCSIYFMYGVTECKRVAILNPSDFKFKRGSVGKSLPNVNTWIKDSQGKLHHNNATGELIVEGPNVMNGYLNEDDSFYISRGKRFFATGDIFYKDEHNYLFFKERNKNYIKKNGVRIGLNLLENLYKNFFSNPELVIEFINNEIVLFIVSNQTIKDLRHIILYNTSPNHKADRVIKVENIPLLANGKVDRHKIKEMAR</sequence>
<dbReference type="SUPFAM" id="SSF56801">
    <property type="entry name" value="Acetyl-CoA synthetase-like"/>
    <property type="match status" value="1"/>
</dbReference>
<dbReference type="Gene3D" id="3.40.50.12780">
    <property type="entry name" value="N-terminal domain of ligase-like"/>
    <property type="match status" value="1"/>
</dbReference>
<dbReference type="RefSeq" id="WP_208929367.1">
    <property type="nucleotide sequence ID" value="NZ_CP013655.1"/>
</dbReference>
<evidence type="ECO:0000313" key="2">
    <source>
        <dbReference type="EMBL" id="ALS36074.1"/>
    </source>
</evidence>